<dbReference type="Proteomes" id="UP001162156">
    <property type="component" value="Unassembled WGS sequence"/>
</dbReference>
<reference evidence="2" key="1">
    <citation type="journal article" date="2023" name="Insect Mol. Biol.">
        <title>Genome sequencing provides insights into the evolution of gene families encoding plant cell wall-degrading enzymes in longhorned beetles.</title>
        <authorList>
            <person name="Shin N.R."/>
            <person name="Okamura Y."/>
            <person name="Kirsch R."/>
            <person name="Pauchet Y."/>
        </authorList>
    </citation>
    <scope>NUCLEOTIDE SEQUENCE</scope>
    <source>
        <strain evidence="2">RBIC_L_NR</strain>
    </source>
</reference>
<protein>
    <recommendedName>
        <fullName evidence="1">Exoribonuclease phosphorolytic domain-containing protein</fullName>
    </recommendedName>
</protein>
<dbReference type="InterPro" id="IPR036345">
    <property type="entry name" value="ExoRNase_PH_dom2_sf"/>
</dbReference>
<dbReference type="SUPFAM" id="SSF55666">
    <property type="entry name" value="Ribonuclease PH domain 2-like"/>
    <property type="match status" value="1"/>
</dbReference>
<dbReference type="InterPro" id="IPR015847">
    <property type="entry name" value="ExoRNase_PH_dom2"/>
</dbReference>
<sequence>MVTVCKIGEQCIVDPNVAEEQCSVGAVVVAVSGDKFSTVLQTGTGSLHSSTLLECLKLGLKVAQRLDAGLYETLSHIQPNQDIGFLK</sequence>
<evidence type="ECO:0000259" key="1">
    <source>
        <dbReference type="Pfam" id="PF03725"/>
    </source>
</evidence>
<gene>
    <name evidence="2" type="ORF">NQ314_014863</name>
</gene>
<dbReference type="EMBL" id="JANEYF010004109">
    <property type="protein sequence ID" value="KAJ8932182.1"/>
    <property type="molecule type" value="Genomic_DNA"/>
</dbReference>
<dbReference type="AlphaFoldDB" id="A0AAV8X0W5"/>
<organism evidence="2 3">
    <name type="scientific">Rhamnusium bicolor</name>
    <dbReference type="NCBI Taxonomy" id="1586634"/>
    <lineage>
        <taxon>Eukaryota</taxon>
        <taxon>Metazoa</taxon>
        <taxon>Ecdysozoa</taxon>
        <taxon>Arthropoda</taxon>
        <taxon>Hexapoda</taxon>
        <taxon>Insecta</taxon>
        <taxon>Pterygota</taxon>
        <taxon>Neoptera</taxon>
        <taxon>Endopterygota</taxon>
        <taxon>Coleoptera</taxon>
        <taxon>Polyphaga</taxon>
        <taxon>Cucujiformia</taxon>
        <taxon>Chrysomeloidea</taxon>
        <taxon>Cerambycidae</taxon>
        <taxon>Lepturinae</taxon>
        <taxon>Rhagiini</taxon>
        <taxon>Rhamnusium</taxon>
    </lineage>
</organism>
<evidence type="ECO:0000313" key="2">
    <source>
        <dbReference type="EMBL" id="KAJ8932182.1"/>
    </source>
</evidence>
<feature type="domain" description="Exoribonuclease phosphorolytic" evidence="1">
    <location>
        <begin position="2"/>
        <end position="61"/>
    </location>
</feature>
<keyword evidence="3" id="KW-1185">Reference proteome</keyword>
<dbReference type="Gene3D" id="3.30.230.70">
    <property type="entry name" value="GHMP Kinase, N-terminal domain"/>
    <property type="match status" value="1"/>
</dbReference>
<proteinExistence type="predicted"/>
<dbReference type="InterPro" id="IPR027408">
    <property type="entry name" value="PNPase/RNase_PH_dom_sf"/>
</dbReference>
<evidence type="ECO:0000313" key="3">
    <source>
        <dbReference type="Proteomes" id="UP001162156"/>
    </source>
</evidence>
<name>A0AAV8X0W5_9CUCU</name>
<comment type="caution">
    <text evidence="2">The sequence shown here is derived from an EMBL/GenBank/DDBJ whole genome shotgun (WGS) entry which is preliminary data.</text>
</comment>
<dbReference type="Pfam" id="PF03725">
    <property type="entry name" value="RNase_PH_C"/>
    <property type="match status" value="1"/>
</dbReference>
<accession>A0AAV8X0W5</accession>